<dbReference type="GO" id="GO:0004674">
    <property type="term" value="F:protein serine/threonine kinase activity"/>
    <property type="evidence" value="ECO:0007669"/>
    <property type="project" value="UniProtKB-KW"/>
</dbReference>
<name>A0A540NCU8_MALBA</name>
<dbReference type="Gene3D" id="1.10.510.10">
    <property type="entry name" value="Transferase(Phosphotransferase) domain 1"/>
    <property type="match status" value="1"/>
</dbReference>
<dbReference type="EC" id="2.7.11.1" evidence="18"/>
<keyword evidence="9 18" id="KW-0418">Kinase</keyword>
<keyword evidence="7" id="KW-0430">Lectin</keyword>
<feature type="chain" id="PRO_5022233064" description="Receptor-like serine/threonine-protein kinase" evidence="21">
    <location>
        <begin position="18"/>
        <end position="810"/>
    </location>
</feature>
<dbReference type="EMBL" id="VIEB01000073">
    <property type="protein sequence ID" value="TQE08320.1"/>
    <property type="molecule type" value="Genomic_DNA"/>
</dbReference>
<evidence type="ECO:0000256" key="15">
    <source>
        <dbReference type="ARBA" id="ARBA00023180"/>
    </source>
</evidence>
<dbReference type="GO" id="GO:0030246">
    <property type="term" value="F:carbohydrate binding"/>
    <property type="evidence" value="ECO:0007669"/>
    <property type="project" value="UniProtKB-KW"/>
</dbReference>
<evidence type="ECO:0000256" key="1">
    <source>
        <dbReference type="ARBA" id="ARBA00004479"/>
    </source>
</evidence>
<keyword evidence="10 18" id="KW-0067">ATP-binding</keyword>
<dbReference type="PIRSF" id="PIRSF000641">
    <property type="entry name" value="SRK"/>
    <property type="match status" value="1"/>
</dbReference>
<keyword evidence="13" id="KW-1015">Disulfide bond</keyword>
<dbReference type="PROSITE" id="PS00108">
    <property type="entry name" value="PROTEIN_KINASE_ST"/>
    <property type="match status" value="1"/>
</dbReference>
<keyword evidence="25" id="KW-1185">Reference proteome</keyword>
<dbReference type="SUPFAM" id="SSF56112">
    <property type="entry name" value="Protein kinase-like (PK-like)"/>
    <property type="match status" value="1"/>
</dbReference>
<gene>
    <name evidence="24" type="ORF">C1H46_006102</name>
</gene>
<evidence type="ECO:0000256" key="19">
    <source>
        <dbReference type="PROSITE-ProRule" id="PRU10141"/>
    </source>
</evidence>
<feature type="domain" description="Bulb-type lectin" evidence="23">
    <location>
        <begin position="34"/>
        <end position="152"/>
    </location>
</feature>
<dbReference type="InterPro" id="IPR011009">
    <property type="entry name" value="Kinase-like_dom_sf"/>
</dbReference>
<keyword evidence="5 20" id="KW-0812">Transmembrane</keyword>
<dbReference type="FunFam" id="1.10.510.10:FF:000237">
    <property type="entry name" value="G-type lectin S-receptor-like serine/threonine-protein kinase"/>
    <property type="match status" value="1"/>
</dbReference>
<proteinExistence type="inferred from homology"/>
<evidence type="ECO:0000256" key="11">
    <source>
        <dbReference type="ARBA" id="ARBA00022989"/>
    </source>
</evidence>
<feature type="signal peptide" evidence="21">
    <location>
        <begin position="1"/>
        <end position="17"/>
    </location>
</feature>
<comment type="caution">
    <text evidence="24">The sequence shown here is derived from an EMBL/GenBank/DDBJ whole genome shotgun (WGS) entry which is preliminary data.</text>
</comment>
<dbReference type="Gene3D" id="3.30.200.20">
    <property type="entry name" value="Phosphorylase Kinase, domain 1"/>
    <property type="match status" value="1"/>
</dbReference>
<dbReference type="GO" id="GO:0005524">
    <property type="term" value="F:ATP binding"/>
    <property type="evidence" value="ECO:0007669"/>
    <property type="project" value="UniProtKB-UniRule"/>
</dbReference>
<dbReference type="PROSITE" id="PS50927">
    <property type="entry name" value="BULB_LECTIN"/>
    <property type="match status" value="1"/>
</dbReference>
<dbReference type="Proteomes" id="UP000315295">
    <property type="component" value="Unassembled WGS sequence"/>
</dbReference>
<comment type="catalytic activity">
    <reaction evidence="17 18">
        <text>L-seryl-[protein] + ATP = O-phospho-L-seryl-[protein] + ADP + H(+)</text>
        <dbReference type="Rhea" id="RHEA:17989"/>
        <dbReference type="Rhea" id="RHEA-COMP:9863"/>
        <dbReference type="Rhea" id="RHEA-COMP:11604"/>
        <dbReference type="ChEBI" id="CHEBI:15378"/>
        <dbReference type="ChEBI" id="CHEBI:29999"/>
        <dbReference type="ChEBI" id="CHEBI:30616"/>
        <dbReference type="ChEBI" id="CHEBI:83421"/>
        <dbReference type="ChEBI" id="CHEBI:456216"/>
        <dbReference type="EC" id="2.7.11.1"/>
    </reaction>
</comment>
<dbReference type="Pfam" id="PF01453">
    <property type="entry name" value="B_lectin"/>
    <property type="match status" value="1"/>
</dbReference>
<evidence type="ECO:0000256" key="13">
    <source>
        <dbReference type="ARBA" id="ARBA00023157"/>
    </source>
</evidence>
<dbReference type="STRING" id="106549.A0A540NCU8"/>
<dbReference type="InterPro" id="IPR051343">
    <property type="entry name" value="G-type_lectin_kinases/EP1-like"/>
</dbReference>
<reference evidence="24 25" key="1">
    <citation type="journal article" date="2019" name="G3 (Bethesda)">
        <title>Sequencing of a Wild Apple (Malus baccata) Genome Unravels the Differences Between Cultivated and Wild Apple Species Regarding Disease Resistance and Cold Tolerance.</title>
        <authorList>
            <person name="Chen X."/>
        </authorList>
    </citation>
    <scope>NUCLEOTIDE SEQUENCE [LARGE SCALE GENOMIC DNA]</scope>
    <source>
        <strain evidence="25">cv. Shandingzi</strain>
        <tissue evidence="24">Leaves</tissue>
    </source>
</reference>
<dbReference type="CDD" id="cd00028">
    <property type="entry name" value="B_lectin"/>
    <property type="match status" value="1"/>
</dbReference>
<keyword evidence="8 18" id="KW-0547">Nucleotide-binding</keyword>
<feature type="transmembrane region" description="Helical" evidence="20">
    <location>
        <begin position="460"/>
        <end position="488"/>
    </location>
</feature>
<dbReference type="PROSITE" id="PS50011">
    <property type="entry name" value="PROTEIN_KINASE_DOM"/>
    <property type="match status" value="1"/>
</dbReference>
<dbReference type="Gene3D" id="2.90.10.10">
    <property type="entry name" value="Bulb-type lectin domain"/>
    <property type="match status" value="2"/>
</dbReference>
<evidence type="ECO:0000256" key="9">
    <source>
        <dbReference type="ARBA" id="ARBA00022777"/>
    </source>
</evidence>
<dbReference type="InterPro" id="IPR008271">
    <property type="entry name" value="Ser/Thr_kinase_AS"/>
</dbReference>
<sequence length="810" mass="90614">MAMPVFLHLLGLLLVVAEPLCAAAQSAANISLGSSRTASEDTSKSSWQSPSGTFAFGFRRIGDQHTFLLAIWYDNIPDKTVVWYANGDAPAPKGSKIELTADGQFALTGPKRQEIWKPESVLSGGVAYAAMLDTGNFVLAGKNSDYLWQSFKDPADTILPTQLLEIGEKLYSRQTASNYSRGRFQLQVKQDGRLVLYPVALPTEFAYSTYYESNTADAADGMNTGFQLLFNESGYLNIVAGNGSMVSLTNKTVSPIRDYYYRATLDFDGLFTQYAHPKSPKNGSWTSWLPLWSIPDNICFAGNGDLGSTPCGYNTVCRLDANRRPICECLPGFSALDSDNKFGGCKQNRIPTCEQGNSKLEELYVMHELTNTFFPTSANYEQIQPMNEDDCTRSCLYDCNCMVAVIKEGSCWKKKLPVLRGRQDWNTYGKALIKLPKSDAALEDPLFPVSDTGKKDQKTLILVGGLLLGSSVVLNFIFLAAISLVFFYGYKKRHNLTSSASSIMEANLRSFTYKDLEEATDGFREELGRGAFGIVYKGIISSISSTNYVAIKKLDKMAQEGEKEFQAEVRAIARTHHKNLVRLLGFCDEGPNKLLVYEFMSNGTLASFLFGISRPDWNKRIQIAFGIARGLMYLHEECSMQIIHCDIKPHNILLDDSFTARISDFGLAKLLLSDQTLTNTVIRGTRGYVAPEWFRNIPITAKVDVYSFGVMLLEIICCRRSLEMERENEEEVILTDWVYDCYKEKTLKKLIEDDEEARNDMKRLERLVRVAIWCIQEDPSLRPTMKKVTQMLEGVVDVSVPPCPLFSSVC</sequence>
<comment type="similarity">
    <text evidence="18">Belongs to the protein kinase superfamily. Ser/Thr protein kinase family.</text>
</comment>
<evidence type="ECO:0000259" key="23">
    <source>
        <dbReference type="PROSITE" id="PS50927"/>
    </source>
</evidence>
<dbReference type="PANTHER" id="PTHR47976">
    <property type="entry name" value="G-TYPE LECTIN S-RECEPTOR-LIKE SERINE/THREONINE-PROTEIN KINASE SD2-5"/>
    <property type="match status" value="1"/>
</dbReference>
<evidence type="ECO:0000313" key="24">
    <source>
        <dbReference type="EMBL" id="TQE08320.1"/>
    </source>
</evidence>
<dbReference type="InterPro" id="IPR001480">
    <property type="entry name" value="Bulb-type_lectin_dom"/>
</dbReference>
<evidence type="ECO:0000256" key="8">
    <source>
        <dbReference type="ARBA" id="ARBA00022741"/>
    </source>
</evidence>
<evidence type="ECO:0000256" key="20">
    <source>
        <dbReference type="SAM" id="Phobius"/>
    </source>
</evidence>
<evidence type="ECO:0000256" key="14">
    <source>
        <dbReference type="ARBA" id="ARBA00023170"/>
    </source>
</evidence>
<keyword evidence="11 20" id="KW-1133">Transmembrane helix</keyword>
<evidence type="ECO:0000256" key="10">
    <source>
        <dbReference type="ARBA" id="ARBA00022840"/>
    </source>
</evidence>
<evidence type="ECO:0000256" key="18">
    <source>
        <dbReference type="PIRNR" id="PIRNR000641"/>
    </source>
</evidence>
<dbReference type="SMART" id="SM00108">
    <property type="entry name" value="B_lectin"/>
    <property type="match status" value="1"/>
</dbReference>
<dbReference type="Pfam" id="PF00069">
    <property type="entry name" value="Pkinase"/>
    <property type="match status" value="1"/>
</dbReference>
<evidence type="ECO:0000256" key="17">
    <source>
        <dbReference type="ARBA" id="ARBA00048679"/>
    </source>
</evidence>
<dbReference type="AlphaFoldDB" id="A0A540NCU8"/>
<evidence type="ECO:0000313" key="25">
    <source>
        <dbReference type="Proteomes" id="UP000315295"/>
    </source>
</evidence>
<comment type="catalytic activity">
    <reaction evidence="16 18">
        <text>L-threonyl-[protein] + ATP = O-phospho-L-threonyl-[protein] + ADP + H(+)</text>
        <dbReference type="Rhea" id="RHEA:46608"/>
        <dbReference type="Rhea" id="RHEA-COMP:11060"/>
        <dbReference type="Rhea" id="RHEA-COMP:11605"/>
        <dbReference type="ChEBI" id="CHEBI:15378"/>
        <dbReference type="ChEBI" id="CHEBI:30013"/>
        <dbReference type="ChEBI" id="CHEBI:30616"/>
        <dbReference type="ChEBI" id="CHEBI:61977"/>
        <dbReference type="ChEBI" id="CHEBI:456216"/>
        <dbReference type="EC" id="2.7.11.1"/>
    </reaction>
</comment>
<dbReference type="InterPro" id="IPR024171">
    <property type="entry name" value="SRK-like_kinase"/>
</dbReference>
<dbReference type="SMART" id="SM00220">
    <property type="entry name" value="S_TKc"/>
    <property type="match status" value="1"/>
</dbReference>
<comment type="subcellular location">
    <subcellularLocation>
        <location evidence="1">Membrane</location>
        <topology evidence="1">Single-pass type I membrane protein</topology>
    </subcellularLocation>
</comment>
<keyword evidence="2 18" id="KW-0723">Serine/threonine-protein kinase</keyword>
<feature type="binding site" evidence="19">
    <location>
        <position position="553"/>
    </location>
    <ligand>
        <name>ATP</name>
        <dbReference type="ChEBI" id="CHEBI:30616"/>
    </ligand>
</feature>
<accession>A0A540NCU8</accession>
<dbReference type="FunFam" id="3.30.200.20:FF:000059">
    <property type="entry name" value="S-receptor-like serine/threonine-protein kinase"/>
    <property type="match status" value="1"/>
</dbReference>
<dbReference type="CDD" id="cd14066">
    <property type="entry name" value="STKc_IRAK"/>
    <property type="match status" value="1"/>
</dbReference>
<evidence type="ECO:0000259" key="22">
    <source>
        <dbReference type="PROSITE" id="PS50011"/>
    </source>
</evidence>
<evidence type="ECO:0000256" key="7">
    <source>
        <dbReference type="ARBA" id="ARBA00022734"/>
    </source>
</evidence>
<evidence type="ECO:0000256" key="21">
    <source>
        <dbReference type="SAM" id="SignalP"/>
    </source>
</evidence>
<organism evidence="24 25">
    <name type="scientific">Malus baccata</name>
    <name type="common">Siberian crab apple</name>
    <name type="synonym">Pyrus baccata</name>
    <dbReference type="NCBI Taxonomy" id="106549"/>
    <lineage>
        <taxon>Eukaryota</taxon>
        <taxon>Viridiplantae</taxon>
        <taxon>Streptophyta</taxon>
        <taxon>Embryophyta</taxon>
        <taxon>Tracheophyta</taxon>
        <taxon>Spermatophyta</taxon>
        <taxon>Magnoliopsida</taxon>
        <taxon>eudicotyledons</taxon>
        <taxon>Gunneridae</taxon>
        <taxon>Pentapetalae</taxon>
        <taxon>rosids</taxon>
        <taxon>fabids</taxon>
        <taxon>Rosales</taxon>
        <taxon>Rosaceae</taxon>
        <taxon>Amygdaloideae</taxon>
        <taxon>Maleae</taxon>
        <taxon>Malus</taxon>
    </lineage>
</organism>
<dbReference type="GO" id="GO:0016020">
    <property type="term" value="C:membrane"/>
    <property type="evidence" value="ECO:0007669"/>
    <property type="project" value="UniProtKB-SubCell"/>
</dbReference>
<dbReference type="InterPro" id="IPR000719">
    <property type="entry name" value="Prot_kinase_dom"/>
</dbReference>
<evidence type="ECO:0000256" key="2">
    <source>
        <dbReference type="ARBA" id="ARBA00022527"/>
    </source>
</evidence>
<keyword evidence="4 18" id="KW-0808">Transferase</keyword>
<keyword evidence="15" id="KW-0325">Glycoprotein</keyword>
<evidence type="ECO:0000256" key="3">
    <source>
        <dbReference type="ARBA" id="ARBA00022536"/>
    </source>
</evidence>
<evidence type="ECO:0000256" key="6">
    <source>
        <dbReference type="ARBA" id="ARBA00022729"/>
    </source>
</evidence>
<dbReference type="GO" id="GO:0106310">
    <property type="term" value="F:protein serine kinase activity"/>
    <property type="evidence" value="ECO:0007669"/>
    <property type="project" value="RHEA"/>
</dbReference>
<keyword evidence="6 21" id="KW-0732">Signal</keyword>
<evidence type="ECO:0000256" key="5">
    <source>
        <dbReference type="ARBA" id="ARBA00022692"/>
    </source>
</evidence>
<evidence type="ECO:0000256" key="12">
    <source>
        <dbReference type="ARBA" id="ARBA00023136"/>
    </source>
</evidence>
<protein>
    <recommendedName>
        <fullName evidence="18">Receptor-like serine/threonine-protein kinase</fullName>
        <ecNumber evidence="18">2.7.11.1</ecNumber>
    </recommendedName>
</protein>
<dbReference type="PROSITE" id="PS00107">
    <property type="entry name" value="PROTEIN_KINASE_ATP"/>
    <property type="match status" value="1"/>
</dbReference>
<keyword evidence="3" id="KW-0245">EGF-like domain</keyword>
<dbReference type="SUPFAM" id="SSF51110">
    <property type="entry name" value="alpha-D-mannose-specific plant lectins"/>
    <property type="match status" value="1"/>
</dbReference>
<keyword evidence="14" id="KW-0675">Receptor</keyword>
<evidence type="ECO:0000256" key="16">
    <source>
        <dbReference type="ARBA" id="ARBA00047899"/>
    </source>
</evidence>
<feature type="domain" description="Protein kinase" evidence="22">
    <location>
        <begin position="521"/>
        <end position="796"/>
    </location>
</feature>
<dbReference type="FunFam" id="2.90.10.10:FF:000013">
    <property type="entry name" value="G-type lectin S-receptor-like serine/threonine-protein kinase LECRK1"/>
    <property type="match status" value="1"/>
</dbReference>
<dbReference type="PANTHER" id="PTHR47976:SF116">
    <property type="entry name" value="RECEPTOR-LIKE SERINE_THREONINE-PROTEIN KINASE"/>
    <property type="match status" value="1"/>
</dbReference>
<dbReference type="InterPro" id="IPR017441">
    <property type="entry name" value="Protein_kinase_ATP_BS"/>
</dbReference>
<dbReference type="InterPro" id="IPR036426">
    <property type="entry name" value="Bulb-type_lectin_dom_sf"/>
</dbReference>
<evidence type="ECO:0000256" key="4">
    <source>
        <dbReference type="ARBA" id="ARBA00022679"/>
    </source>
</evidence>
<keyword evidence="12 20" id="KW-0472">Membrane</keyword>